<dbReference type="GO" id="GO:0003676">
    <property type="term" value="F:nucleic acid binding"/>
    <property type="evidence" value="ECO:0007669"/>
    <property type="project" value="InterPro"/>
</dbReference>
<dbReference type="AlphaFoldDB" id="A0AB38BVN9"/>
<dbReference type="InterPro" id="IPR012337">
    <property type="entry name" value="RNaseH-like_sf"/>
</dbReference>
<dbReference type="Gene3D" id="3.30.420.10">
    <property type="entry name" value="Ribonuclease H-like superfamily/Ribonuclease H"/>
    <property type="match status" value="1"/>
</dbReference>
<name>A0AB38BVN9_PSESX</name>
<sequence length="154" mass="17258">MQQPSFFIDFEASGIAPDSYPIEVAVVSSEASYSSLIKPARYWTHWSFDAQDMHGICQDQLHQQGDPADVVARHMNQLFSGQVLCSDSPQDGFWLDVLYEAADLMPTFELKPLEVFVGREAASKIYCLLPTTTHHRALDDAIALMNACHAFFQT</sequence>
<dbReference type="InterPro" id="IPR036397">
    <property type="entry name" value="RNaseH_sf"/>
</dbReference>
<evidence type="ECO:0000313" key="1">
    <source>
        <dbReference type="EMBL" id="SFO21449.1"/>
    </source>
</evidence>
<dbReference type="EMBL" id="FOVV01000009">
    <property type="protein sequence ID" value="SFO21449.1"/>
    <property type="molecule type" value="Genomic_DNA"/>
</dbReference>
<protein>
    <recommendedName>
        <fullName evidence="3">Exonuclease</fullName>
    </recommendedName>
</protein>
<dbReference type="RefSeq" id="WP_074908467.1">
    <property type="nucleotide sequence ID" value="NZ_FOVV01000009.1"/>
</dbReference>
<reference evidence="1 2" key="1">
    <citation type="submission" date="2016-10" db="EMBL/GenBank/DDBJ databases">
        <authorList>
            <person name="Varghese N."/>
            <person name="Submissions S."/>
        </authorList>
    </citation>
    <scope>NUCLEOTIDE SEQUENCE [LARGE SCALE GENOMIC DNA]</scope>
    <source>
        <strain evidence="1 2">BS0292</strain>
    </source>
</reference>
<evidence type="ECO:0000313" key="2">
    <source>
        <dbReference type="Proteomes" id="UP000183083"/>
    </source>
</evidence>
<dbReference type="Proteomes" id="UP000183083">
    <property type="component" value="Unassembled WGS sequence"/>
</dbReference>
<proteinExistence type="predicted"/>
<gene>
    <name evidence="1" type="ORF">SAMN05444065_109257</name>
</gene>
<accession>A0AB38BVN9</accession>
<organism evidence="1 2">
    <name type="scientific">Pseudomonas syringae</name>
    <dbReference type="NCBI Taxonomy" id="317"/>
    <lineage>
        <taxon>Bacteria</taxon>
        <taxon>Pseudomonadati</taxon>
        <taxon>Pseudomonadota</taxon>
        <taxon>Gammaproteobacteria</taxon>
        <taxon>Pseudomonadales</taxon>
        <taxon>Pseudomonadaceae</taxon>
        <taxon>Pseudomonas</taxon>
    </lineage>
</organism>
<comment type="caution">
    <text evidence="1">The sequence shown here is derived from an EMBL/GenBank/DDBJ whole genome shotgun (WGS) entry which is preliminary data.</text>
</comment>
<evidence type="ECO:0008006" key="3">
    <source>
        <dbReference type="Google" id="ProtNLM"/>
    </source>
</evidence>
<dbReference type="SUPFAM" id="SSF53098">
    <property type="entry name" value="Ribonuclease H-like"/>
    <property type="match status" value="1"/>
</dbReference>